<dbReference type="SUPFAM" id="SSF74650">
    <property type="entry name" value="Galactose mutarotase-like"/>
    <property type="match status" value="1"/>
</dbReference>
<sequence>MHFHKYPFPYNFEFISKVDEGRSIETSQGPYELQLKAFEDDVFQIKVTGAGWETQESQSDLQLPTAVEGLESETARITLTRHGQLSLETVGGQNLLSSGAGRFFGQCGEASMFEFLREDSDCYYGMGEKWSSLEHTGKKVKFWNTDVWADFHPNSFVDGNPPVDPAYLSIPYLIVKRGSQYIGLLLDNPFSSFISTKSTESVAGQMEVKGESERFYLGSEEGQPNLILILGPSLPELTRKVQKLMGTTPLPPAWSLGYQQCRWGYESEADLMELDRKFSEHEIPVDGLWLDIEYMRGYRVFTTEPDNFSNFAETLKTLDRRGRKVVPIIDPGVKRDPDYGVYQRGREHGAFCLNPQGLEYIGLVWPGQTAFPDFSIPEGCDWWANEVANFVAKGVHGAWLDMNDPATGAVENAHMLFNKGTKSHSSFHNQYALGMARASREGFLKAFPDQRPFLLSRSGFTGSGRYTAIWTGDNFSNYHHLKSSIPTTLNLALSGIPFNGPDAAGFGGDTWPELIRDWFKAGFLFPIFRNHCMKGNRSQEPWAFDEETLEVTRRYIRLRYRLRPYLYQLFAAQEELGEAILRPLFYNFASTPELPLEKVQDQFLVGDSILQAPFVEEGQTERDVILPGERFWFDCTAGEWISGNQKQTVQATLEDTPIYVHDRCILPLARIGLAESGFYAEKADFQIFLSEDGEAETRYVFDDGHSFAYQKGKRSIALVKATRQDSSLTFTVHYPKTGYGEGDFTFTTESSIESVTLNGKELNPADPQGVPLTAGSWKTWA</sequence>
<dbReference type="PANTHER" id="PTHR22762">
    <property type="entry name" value="ALPHA-GLUCOSIDASE"/>
    <property type="match status" value="1"/>
</dbReference>
<dbReference type="InterPro" id="IPR048395">
    <property type="entry name" value="Glyco_hydro_31_C"/>
</dbReference>
<keyword evidence="2" id="KW-0378">Hydrolase</keyword>
<name>A0A7X1E657_9BACT</name>
<dbReference type="InterPro" id="IPR025887">
    <property type="entry name" value="Glyco_hydro_31_N_dom"/>
</dbReference>
<dbReference type="InterPro" id="IPR011013">
    <property type="entry name" value="Gal_mutarotase_sf_dom"/>
</dbReference>
<dbReference type="Gene3D" id="2.60.40.1180">
    <property type="entry name" value="Golgi alpha-mannosidase II"/>
    <property type="match status" value="2"/>
</dbReference>
<evidence type="ECO:0000259" key="5">
    <source>
        <dbReference type="Pfam" id="PF21365"/>
    </source>
</evidence>
<dbReference type="AlphaFoldDB" id="A0A7X1E657"/>
<evidence type="ECO:0000259" key="3">
    <source>
        <dbReference type="Pfam" id="PF01055"/>
    </source>
</evidence>
<dbReference type="CDD" id="cd14752">
    <property type="entry name" value="GH31_N"/>
    <property type="match status" value="1"/>
</dbReference>
<dbReference type="RefSeq" id="WP_185694938.1">
    <property type="nucleotide sequence ID" value="NZ_JACHVA010000143.1"/>
</dbReference>
<evidence type="ECO:0000313" key="6">
    <source>
        <dbReference type="EMBL" id="MBC2604325.1"/>
    </source>
</evidence>
<dbReference type="GO" id="GO:0030246">
    <property type="term" value="F:carbohydrate binding"/>
    <property type="evidence" value="ECO:0007669"/>
    <property type="project" value="InterPro"/>
</dbReference>
<dbReference type="SUPFAM" id="SSF51445">
    <property type="entry name" value="(Trans)glycosidases"/>
    <property type="match status" value="1"/>
</dbReference>
<evidence type="ECO:0008006" key="8">
    <source>
        <dbReference type="Google" id="ProtNLM"/>
    </source>
</evidence>
<keyword evidence="7" id="KW-1185">Reference proteome</keyword>
<dbReference type="GO" id="GO:0005975">
    <property type="term" value="P:carbohydrate metabolic process"/>
    <property type="evidence" value="ECO:0007669"/>
    <property type="project" value="InterPro"/>
</dbReference>
<dbReference type="SUPFAM" id="SSF51011">
    <property type="entry name" value="Glycosyl hydrolase domain"/>
    <property type="match status" value="1"/>
</dbReference>
<reference evidence="6 7" key="1">
    <citation type="submission" date="2020-07" db="EMBL/GenBank/DDBJ databases">
        <authorList>
            <person name="Feng X."/>
        </authorList>
    </citation>
    <scope>NUCLEOTIDE SEQUENCE [LARGE SCALE GENOMIC DNA]</scope>
    <source>
        <strain evidence="6 7">JCM14086</strain>
    </source>
</reference>
<comment type="similarity">
    <text evidence="1 2">Belongs to the glycosyl hydrolase 31 family.</text>
</comment>
<dbReference type="Gene3D" id="2.60.40.1760">
    <property type="entry name" value="glycosyl hydrolase (family 31)"/>
    <property type="match status" value="1"/>
</dbReference>
<dbReference type="Pfam" id="PF01055">
    <property type="entry name" value="Glyco_hydro_31_2nd"/>
    <property type="match status" value="1"/>
</dbReference>
<dbReference type="GO" id="GO:0004553">
    <property type="term" value="F:hydrolase activity, hydrolyzing O-glycosyl compounds"/>
    <property type="evidence" value="ECO:0007669"/>
    <property type="project" value="InterPro"/>
</dbReference>
<dbReference type="Pfam" id="PF21365">
    <property type="entry name" value="Glyco_hydro_31_3rd"/>
    <property type="match status" value="1"/>
</dbReference>
<organism evidence="6 7">
    <name type="scientific">Puniceicoccus vermicola</name>
    <dbReference type="NCBI Taxonomy" id="388746"/>
    <lineage>
        <taxon>Bacteria</taxon>
        <taxon>Pseudomonadati</taxon>
        <taxon>Verrucomicrobiota</taxon>
        <taxon>Opitutia</taxon>
        <taxon>Puniceicoccales</taxon>
        <taxon>Puniceicoccaceae</taxon>
        <taxon>Puniceicoccus</taxon>
    </lineage>
</organism>
<dbReference type="Gene3D" id="3.20.20.80">
    <property type="entry name" value="Glycosidases"/>
    <property type="match status" value="2"/>
</dbReference>
<evidence type="ECO:0000256" key="2">
    <source>
        <dbReference type="RuleBase" id="RU361185"/>
    </source>
</evidence>
<comment type="caution">
    <text evidence="6">The sequence shown here is derived from an EMBL/GenBank/DDBJ whole genome shotgun (WGS) entry which is preliminary data.</text>
</comment>
<evidence type="ECO:0000256" key="1">
    <source>
        <dbReference type="ARBA" id="ARBA00007806"/>
    </source>
</evidence>
<gene>
    <name evidence="6" type="ORF">H5P30_21305</name>
</gene>
<feature type="domain" description="Glycosyl hydrolase family 31 C-terminal" evidence="5">
    <location>
        <begin position="577"/>
        <end position="662"/>
    </location>
</feature>
<dbReference type="Pfam" id="PF13802">
    <property type="entry name" value="Gal_mutarotas_2"/>
    <property type="match status" value="1"/>
</dbReference>
<dbReference type="InterPro" id="IPR013780">
    <property type="entry name" value="Glyco_hydro_b"/>
</dbReference>
<dbReference type="PANTHER" id="PTHR22762:SF120">
    <property type="entry name" value="HETEROGLYCAN GLUCOSIDASE 1"/>
    <property type="match status" value="1"/>
</dbReference>
<dbReference type="InterPro" id="IPR000322">
    <property type="entry name" value="Glyco_hydro_31_TIM"/>
</dbReference>
<evidence type="ECO:0000313" key="7">
    <source>
        <dbReference type="Proteomes" id="UP000525652"/>
    </source>
</evidence>
<feature type="domain" description="Glycoside hydrolase family 31 TIM barrel" evidence="3">
    <location>
        <begin position="248"/>
        <end position="569"/>
    </location>
</feature>
<protein>
    <recommendedName>
        <fullName evidence="8">Alpha-glucosidase</fullName>
    </recommendedName>
</protein>
<feature type="domain" description="Glycoside hydrolase family 31 N-terminal" evidence="4">
    <location>
        <begin position="66"/>
        <end position="193"/>
    </location>
</feature>
<proteinExistence type="inferred from homology"/>
<accession>A0A7X1E657</accession>
<keyword evidence="2" id="KW-0326">Glycosidase</keyword>
<dbReference type="Proteomes" id="UP000525652">
    <property type="component" value="Unassembled WGS sequence"/>
</dbReference>
<evidence type="ECO:0000259" key="4">
    <source>
        <dbReference type="Pfam" id="PF13802"/>
    </source>
</evidence>
<dbReference type="InterPro" id="IPR017853">
    <property type="entry name" value="GH"/>
</dbReference>
<dbReference type="EMBL" id="JACHVA010000143">
    <property type="protein sequence ID" value="MBC2604325.1"/>
    <property type="molecule type" value="Genomic_DNA"/>
</dbReference>